<sequence length="707" mass="79744">MKRIMILSTLLSLWHGGYAQQPAEMPDSLDAGVLNEVVVEAQMQNTTARMSAYIPGAREKNAAKDAASLLNLMAIPQLSVDPVTDAVETLSGQPVSIFIDYVEASSEDISGLNPRDVKKVEYYDNTSDPRFSGKRYVINFIMQKYEWGGYTKMDAAQSFRVTKTDASVYSKMKYKSMSYDIYAGERYNAIRNAGDESVEDMRFPNLLGNGPANVIRSNFSKPENSHTNTNDISFRAIYDSDKIQLNNRIGFSYASSPETETTNNLLYGNDWSGSETTRSISSRSDMSARYRGQHLFMLPENLTLNIGMSFEYGNNKVNSLYCGYEGTSITNNAYEKSYSGTVNPNLYWLIDDCHTLRAYAVGAWRDSKIDYQGNSSSRQSYKIDGYQAGASYDFATDCWSTHLNLGWTWQKNSISNYKFNTSYSRINAEVTYSPTQNSQLLASYEYYETMPTASSTGPVVLQQDELMYYSGNPKLKNSPSHEVGLQAVWLPSNKWQLAFSGFHYDITDRRVSDYLPEGPDGKMLRFYTNNGNYMSTMIGINATAKLLGGKLTARINPQLWLRRTTGVFVMTRNELTCTAQLTYFFGNFYATGWYMTPSHYPDENSGIESKTSSQYQLQLGWGSGAWNLRVSASNFLRSDWRANREILRSEYYDMSRRVYSPSQHMGFALTATYTFGYGKRVERDNELKHESSASSSSSSSSSSAILK</sequence>
<evidence type="ECO:0000313" key="2">
    <source>
        <dbReference type="EMBL" id="QCD35458.1"/>
    </source>
</evidence>
<organism evidence="2 3">
    <name type="scientific">Muribaculum gordoncarteri</name>
    <dbReference type="NCBI Taxonomy" id="2530390"/>
    <lineage>
        <taxon>Bacteria</taxon>
        <taxon>Pseudomonadati</taxon>
        <taxon>Bacteroidota</taxon>
        <taxon>Bacteroidia</taxon>
        <taxon>Bacteroidales</taxon>
        <taxon>Muribaculaceae</taxon>
        <taxon>Muribaculum</taxon>
    </lineage>
</organism>
<keyword evidence="3" id="KW-1185">Reference proteome</keyword>
<dbReference type="Proteomes" id="UP000297031">
    <property type="component" value="Chromosome"/>
</dbReference>
<proteinExistence type="predicted"/>
<evidence type="ECO:0008006" key="4">
    <source>
        <dbReference type="Google" id="ProtNLM"/>
    </source>
</evidence>
<dbReference type="EMBL" id="CP039393">
    <property type="protein sequence ID" value="QCD35458.1"/>
    <property type="molecule type" value="Genomic_DNA"/>
</dbReference>
<dbReference type="KEGG" id="mgod:E7746_05895"/>
<evidence type="ECO:0000313" key="3">
    <source>
        <dbReference type="Proteomes" id="UP000297031"/>
    </source>
</evidence>
<dbReference type="OrthoDB" id="1096970at2"/>
<dbReference type="SUPFAM" id="SSF56935">
    <property type="entry name" value="Porins"/>
    <property type="match status" value="1"/>
</dbReference>
<gene>
    <name evidence="2" type="ORF">E7746_05895</name>
</gene>
<dbReference type="AlphaFoldDB" id="A0A4P7VPC4"/>
<evidence type="ECO:0000256" key="1">
    <source>
        <dbReference type="SAM" id="MobiDB-lite"/>
    </source>
</evidence>
<feature type="region of interest" description="Disordered" evidence="1">
    <location>
        <begin position="686"/>
        <end position="707"/>
    </location>
</feature>
<accession>A0A4P7VPC4</accession>
<reference evidence="2 3" key="1">
    <citation type="submission" date="2019-02" db="EMBL/GenBank/DDBJ databases">
        <title>Isolation and identification of novel species under the genus Muribaculum.</title>
        <authorList>
            <person name="Miyake S."/>
            <person name="Ding Y."/>
            <person name="Low A."/>
            <person name="Soh M."/>
            <person name="Seedorf H."/>
        </authorList>
    </citation>
    <scope>NUCLEOTIDE SEQUENCE [LARGE SCALE GENOMIC DNA]</scope>
    <source>
        <strain evidence="2 3">TLL-A4</strain>
    </source>
</reference>
<name>A0A4P7VPC4_9BACT</name>
<feature type="compositionally biased region" description="Low complexity" evidence="1">
    <location>
        <begin position="692"/>
        <end position="707"/>
    </location>
</feature>
<protein>
    <recommendedName>
        <fullName evidence="4">Outer membrane protein beta-barrel domain-containing protein</fullName>
    </recommendedName>
</protein>
<dbReference type="RefSeq" id="WP_136410179.1">
    <property type="nucleotide sequence ID" value="NZ_CP039393.1"/>
</dbReference>